<evidence type="ECO:0000313" key="3">
    <source>
        <dbReference type="EMBL" id="SME95960.1"/>
    </source>
</evidence>
<dbReference type="GO" id="GO:0016491">
    <property type="term" value="F:oxidoreductase activity"/>
    <property type="evidence" value="ECO:0007669"/>
    <property type="project" value="UniProtKB-KW"/>
</dbReference>
<evidence type="ECO:0000256" key="2">
    <source>
        <dbReference type="ARBA" id="ARBA00023002"/>
    </source>
</evidence>
<dbReference type="SUPFAM" id="SSF51735">
    <property type="entry name" value="NAD(P)-binding Rossmann-fold domains"/>
    <property type="match status" value="1"/>
</dbReference>
<reference evidence="4" key="1">
    <citation type="submission" date="2017-04" db="EMBL/GenBank/DDBJ databases">
        <authorList>
            <person name="Varghese N."/>
            <person name="Submissions S."/>
        </authorList>
    </citation>
    <scope>NUCLEOTIDE SEQUENCE [LARGE SCALE GENOMIC DNA]</scope>
    <source>
        <strain evidence="4">RKEM611</strain>
    </source>
</reference>
<dbReference type="CDD" id="cd05233">
    <property type="entry name" value="SDR_c"/>
    <property type="match status" value="1"/>
</dbReference>
<dbReference type="PRINTS" id="PR00081">
    <property type="entry name" value="GDHRDH"/>
</dbReference>
<keyword evidence="2" id="KW-0560">Oxidoreductase</keyword>
<accession>A0A1Y6BC55</accession>
<evidence type="ECO:0000256" key="1">
    <source>
        <dbReference type="ARBA" id="ARBA00006484"/>
    </source>
</evidence>
<evidence type="ECO:0000313" key="4">
    <source>
        <dbReference type="Proteomes" id="UP000192907"/>
    </source>
</evidence>
<dbReference type="OrthoDB" id="5292181at2"/>
<dbReference type="PANTHER" id="PTHR43477:SF1">
    <property type="entry name" value="DIHYDROANTICAPSIN 7-DEHYDROGENASE"/>
    <property type="match status" value="1"/>
</dbReference>
<dbReference type="STRING" id="1513793.SAMN06296036_102252"/>
<dbReference type="Gene3D" id="3.40.50.720">
    <property type="entry name" value="NAD(P)-binding Rossmann-like Domain"/>
    <property type="match status" value="2"/>
</dbReference>
<dbReference type="InterPro" id="IPR002347">
    <property type="entry name" value="SDR_fam"/>
</dbReference>
<name>A0A1Y6BC55_9BACT</name>
<protein>
    <submittedName>
        <fullName evidence="3">Enoyl-[acyl-carrier protein] reductase I</fullName>
    </submittedName>
</protein>
<dbReference type="Pfam" id="PF13561">
    <property type="entry name" value="adh_short_C2"/>
    <property type="match status" value="1"/>
</dbReference>
<organism evidence="3 4">
    <name type="scientific">Pseudobacteriovorax antillogorgiicola</name>
    <dbReference type="NCBI Taxonomy" id="1513793"/>
    <lineage>
        <taxon>Bacteria</taxon>
        <taxon>Pseudomonadati</taxon>
        <taxon>Bdellovibrionota</taxon>
        <taxon>Oligoflexia</taxon>
        <taxon>Oligoflexales</taxon>
        <taxon>Pseudobacteriovoracaceae</taxon>
        <taxon>Pseudobacteriovorax</taxon>
    </lineage>
</organism>
<dbReference type="RefSeq" id="WP_132315264.1">
    <property type="nucleotide sequence ID" value="NZ_FWZT01000002.1"/>
</dbReference>
<dbReference type="PANTHER" id="PTHR43477">
    <property type="entry name" value="DIHYDROANTICAPSIN 7-DEHYDROGENASE"/>
    <property type="match status" value="1"/>
</dbReference>
<dbReference type="EMBL" id="FWZT01000002">
    <property type="protein sequence ID" value="SME95960.1"/>
    <property type="molecule type" value="Genomic_DNA"/>
</dbReference>
<comment type="similarity">
    <text evidence="1">Belongs to the short-chain dehydrogenases/reductases (SDR) family.</text>
</comment>
<proteinExistence type="inferred from homology"/>
<dbReference type="Proteomes" id="UP000192907">
    <property type="component" value="Unassembled WGS sequence"/>
</dbReference>
<keyword evidence="4" id="KW-1185">Reference proteome</keyword>
<dbReference type="InterPro" id="IPR051122">
    <property type="entry name" value="SDR_DHRS6-like"/>
</dbReference>
<dbReference type="InterPro" id="IPR036291">
    <property type="entry name" value="NAD(P)-bd_dom_sf"/>
</dbReference>
<gene>
    <name evidence="3" type="ORF">SAMN06296036_102252</name>
</gene>
<dbReference type="AlphaFoldDB" id="A0A1Y6BC55"/>
<sequence>MKHDKWTLILGGSSGMGLATAKKLANDKTPIILIHRDRKSAMKKIQEEFDALASKTSLITINANALTADGRQGILTRIADDIGDGQIHCLLHSIALGNLRSLVPSEDEPRPLSDEDFGQTIAYMGYDILLWVQDLYSRGMFAPQASVIGLSSEGNQKAWAGYAAVSAAKCTLESVSRSIAVEFGRFGIRSNIIQAGITETPALALIPSHQEMLEDARQRNPLGRLTRPEDVANAVYLLTRPEASWINGALLHVDGGEHLC</sequence>